<name>A0A8X6XHB6_9ARAC</name>
<feature type="chain" id="PRO_5036490670" evidence="1">
    <location>
        <begin position="19"/>
        <end position="101"/>
    </location>
</feature>
<keyword evidence="3" id="KW-1185">Reference proteome</keyword>
<dbReference type="Proteomes" id="UP000886998">
    <property type="component" value="Unassembled WGS sequence"/>
</dbReference>
<dbReference type="EMBL" id="BMAV01008802">
    <property type="protein sequence ID" value="GFY52677.1"/>
    <property type="molecule type" value="Genomic_DNA"/>
</dbReference>
<feature type="signal peptide" evidence="1">
    <location>
        <begin position="1"/>
        <end position="18"/>
    </location>
</feature>
<evidence type="ECO:0000313" key="2">
    <source>
        <dbReference type="EMBL" id="GFY52677.1"/>
    </source>
</evidence>
<evidence type="ECO:0000256" key="1">
    <source>
        <dbReference type="SAM" id="SignalP"/>
    </source>
</evidence>
<gene>
    <name evidence="2" type="ORF">TNIN_340871</name>
</gene>
<dbReference type="OrthoDB" id="10468374at2759"/>
<keyword evidence="1" id="KW-0732">Signal</keyword>
<accession>A0A8X6XHB6</accession>
<sequence length="101" mass="12095">METLKILLFLFLFKLYFCQNETSLGYSLPESEILDKKRTLHINNAFVKEWLLFDKNTYKQEYQTYDGWYNNPWHPSIGSSDSKTKHMFTTLLFESTIPEIL</sequence>
<dbReference type="AlphaFoldDB" id="A0A8X6XHB6"/>
<comment type="caution">
    <text evidence="2">The sequence shown here is derived from an EMBL/GenBank/DDBJ whole genome shotgun (WGS) entry which is preliminary data.</text>
</comment>
<evidence type="ECO:0000313" key="3">
    <source>
        <dbReference type="Proteomes" id="UP000886998"/>
    </source>
</evidence>
<dbReference type="InterPro" id="IPR037120">
    <property type="entry name" value="Haem_peroxidase_sf_animal"/>
</dbReference>
<organism evidence="2 3">
    <name type="scientific">Trichonephila inaurata madagascariensis</name>
    <dbReference type="NCBI Taxonomy" id="2747483"/>
    <lineage>
        <taxon>Eukaryota</taxon>
        <taxon>Metazoa</taxon>
        <taxon>Ecdysozoa</taxon>
        <taxon>Arthropoda</taxon>
        <taxon>Chelicerata</taxon>
        <taxon>Arachnida</taxon>
        <taxon>Araneae</taxon>
        <taxon>Araneomorphae</taxon>
        <taxon>Entelegynae</taxon>
        <taxon>Araneoidea</taxon>
        <taxon>Nephilidae</taxon>
        <taxon>Trichonephila</taxon>
        <taxon>Trichonephila inaurata</taxon>
    </lineage>
</organism>
<reference evidence="2" key="1">
    <citation type="submission" date="2020-08" db="EMBL/GenBank/DDBJ databases">
        <title>Multicomponent nature underlies the extraordinary mechanical properties of spider dragline silk.</title>
        <authorList>
            <person name="Kono N."/>
            <person name="Nakamura H."/>
            <person name="Mori M."/>
            <person name="Yoshida Y."/>
            <person name="Ohtoshi R."/>
            <person name="Malay A.D."/>
            <person name="Moran D.A.P."/>
            <person name="Tomita M."/>
            <person name="Numata K."/>
            <person name="Arakawa K."/>
        </authorList>
    </citation>
    <scope>NUCLEOTIDE SEQUENCE</scope>
</reference>
<proteinExistence type="predicted"/>
<dbReference type="Gene3D" id="1.10.640.10">
    <property type="entry name" value="Haem peroxidase domain superfamily, animal type"/>
    <property type="match status" value="1"/>
</dbReference>
<protein>
    <submittedName>
        <fullName evidence="2">Uncharacterized protein</fullName>
    </submittedName>
</protein>